<reference evidence="1" key="1">
    <citation type="submission" date="2020-05" db="EMBL/GenBank/DDBJ databases">
        <authorList>
            <person name="Chiriac C."/>
            <person name="Salcher M."/>
            <person name="Ghai R."/>
            <person name="Kavagutti S V."/>
        </authorList>
    </citation>
    <scope>NUCLEOTIDE SEQUENCE</scope>
</reference>
<sequence>MLVVLVVVGQVVVHDEFDVVDVDAASGDVGRDEHLHLAALEVLERAGSGHLGAGAVQRAGAHAGVHQLGDDVVDTEAGLHEHDGGTVRAEQLDGRVEALHRRLHHEAVLDGAVLDLADEVVAHRVAQVVGDELVDVTVEGGGPQHRLTGGRGHVEDAADVGHEPEVGHAVGFVDHAHLDRAEVAVALVDEVEQPARGGDDDRRALAERVDLRRHRRAAVHGLHEAPLGATQRHERTLHLLGELPRGHEHEAGRALRCGLAHAGHERDAEAERLARPGGGAAADVAAGEGVGEGDGLHGEGVGHAVGGERLGHARGHAEIGEGGGHVLLSRGVRRVVRAAVSARLQPSIRHRSGPDPLNEELHT</sequence>
<accession>A0A6J6F951</accession>
<dbReference type="EMBL" id="CAEZSR010000184">
    <property type="protein sequence ID" value="CAB4585482.1"/>
    <property type="molecule type" value="Genomic_DNA"/>
</dbReference>
<organism evidence="1">
    <name type="scientific">freshwater metagenome</name>
    <dbReference type="NCBI Taxonomy" id="449393"/>
    <lineage>
        <taxon>unclassified sequences</taxon>
        <taxon>metagenomes</taxon>
        <taxon>ecological metagenomes</taxon>
    </lineage>
</organism>
<gene>
    <name evidence="1" type="ORF">UFOPK1493_03377</name>
</gene>
<evidence type="ECO:0000313" key="1">
    <source>
        <dbReference type="EMBL" id="CAB4585482.1"/>
    </source>
</evidence>
<proteinExistence type="predicted"/>
<dbReference type="AlphaFoldDB" id="A0A6J6F951"/>
<protein>
    <submittedName>
        <fullName evidence="1">Unannotated protein</fullName>
    </submittedName>
</protein>
<name>A0A6J6F951_9ZZZZ</name>
<dbReference type="AntiFam" id="ANF00149">
    <property type="entry name" value="Shadow ORF (opposite cshA)"/>
</dbReference>